<name>A0A2I0KWB5_PUNGR</name>
<reference evidence="2 3" key="1">
    <citation type="submission" date="2017-11" db="EMBL/GenBank/DDBJ databases">
        <title>De-novo sequencing of pomegranate (Punica granatum L.) genome.</title>
        <authorList>
            <person name="Akparov Z."/>
            <person name="Amiraslanov A."/>
            <person name="Hajiyeva S."/>
            <person name="Abbasov M."/>
            <person name="Kaur K."/>
            <person name="Hamwieh A."/>
            <person name="Solovyev V."/>
            <person name="Salamov A."/>
            <person name="Braich B."/>
            <person name="Kosarev P."/>
            <person name="Mahmoud A."/>
            <person name="Hajiyev E."/>
            <person name="Babayeva S."/>
            <person name="Izzatullayeva V."/>
            <person name="Mammadov A."/>
            <person name="Mammadov A."/>
            <person name="Sharifova S."/>
            <person name="Ojaghi J."/>
            <person name="Eynullazada K."/>
            <person name="Bayramov B."/>
            <person name="Abdulazimova A."/>
            <person name="Shahmuradov I."/>
        </authorList>
    </citation>
    <scope>NUCLEOTIDE SEQUENCE [LARGE SCALE GENOMIC DNA]</scope>
    <source>
        <strain evidence="3">cv. AG2017</strain>
        <tissue evidence="2">Leaf</tissue>
    </source>
</reference>
<comment type="caution">
    <text evidence="2">The sequence shown here is derived from an EMBL/GenBank/DDBJ whole genome shotgun (WGS) entry which is preliminary data.</text>
</comment>
<dbReference type="EMBL" id="PGOL01000311">
    <property type="protein sequence ID" value="PKI72764.1"/>
    <property type="molecule type" value="Genomic_DNA"/>
</dbReference>
<evidence type="ECO:0000313" key="3">
    <source>
        <dbReference type="Proteomes" id="UP000233551"/>
    </source>
</evidence>
<protein>
    <submittedName>
        <fullName evidence="2">Uncharacterized protein</fullName>
    </submittedName>
</protein>
<dbReference type="AlphaFoldDB" id="A0A2I0KWB5"/>
<feature type="region of interest" description="Disordered" evidence="1">
    <location>
        <begin position="94"/>
        <end position="121"/>
    </location>
</feature>
<accession>A0A2I0KWB5</accession>
<organism evidence="2 3">
    <name type="scientific">Punica granatum</name>
    <name type="common">Pomegranate</name>
    <dbReference type="NCBI Taxonomy" id="22663"/>
    <lineage>
        <taxon>Eukaryota</taxon>
        <taxon>Viridiplantae</taxon>
        <taxon>Streptophyta</taxon>
        <taxon>Embryophyta</taxon>
        <taxon>Tracheophyta</taxon>
        <taxon>Spermatophyta</taxon>
        <taxon>Magnoliopsida</taxon>
        <taxon>eudicotyledons</taxon>
        <taxon>Gunneridae</taxon>
        <taxon>Pentapetalae</taxon>
        <taxon>rosids</taxon>
        <taxon>malvids</taxon>
        <taxon>Myrtales</taxon>
        <taxon>Lythraceae</taxon>
        <taxon>Punica</taxon>
    </lineage>
</organism>
<feature type="region of interest" description="Disordered" evidence="1">
    <location>
        <begin position="1"/>
        <end position="28"/>
    </location>
</feature>
<evidence type="ECO:0000313" key="2">
    <source>
        <dbReference type="EMBL" id="PKI72764.1"/>
    </source>
</evidence>
<keyword evidence="3" id="KW-1185">Reference proteome</keyword>
<dbReference type="Proteomes" id="UP000233551">
    <property type="component" value="Unassembled WGS sequence"/>
</dbReference>
<feature type="compositionally biased region" description="Basic and acidic residues" evidence="1">
    <location>
        <begin position="96"/>
        <end position="113"/>
    </location>
</feature>
<sequence length="188" mass="20642">MSPGSWVAEGGLGRTGPNGPAGPNWAEIRWGWTGPSGPMRTRRGLAGPNDNGLLLLDWVAAAGLGCRLGCSREKERDGPGYCCVETSSKNRLWAGGEEKSRGRVPDQAEGVERTRKKSSCEPSLWRQTAGEKWPSKLRVSVRVRAPGFRGLVVNTRVINRKYFPHGWQNDDFAALKSVDQNWVLAIDK</sequence>
<gene>
    <name evidence="2" type="ORF">CRG98_006849</name>
</gene>
<proteinExistence type="predicted"/>
<evidence type="ECO:0000256" key="1">
    <source>
        <dbReference type="SAM" id="MobiDB-lite"/>
    </source>
</evidence>